<dbReference type="Proteomes" id="UP001179181">
    <property type="component" value="Unassembled WGS sequence"/>
</dbReference>
<gene>
    <name evidence="8" type="ORF">FHS68_003780</name>
</gene>
<proteinExistence type="inferred from homology"/>
<evidence type="ECO:0000256" key="1">
    <source>
        <dbReference type="ARBA" id="ARBA00004442"/>
    </source>
</evidence>
<dbReference type="InterPro" id="IPR011990">
    <property type="entry name" value="TPR-like_helical_dom_sf"/>
</dbReference>
<dbReference type="InterPro" id="IPR012944">
    <property type="entry name" value="SusD_RagB_dom"/>
</dbReference>
<evidence type="ECO:0000259" key="6">
    <source>
        <dbReference type="Pfam" id="PF07980"/>
    </source>
</evidence>
<sequence length="557" mass="62676">MKIYIYKRFYIGILALWLVFSGSSCKDDFLTEVPVAQLNPDAVLTTKPGFESYITALHVAAREEFAGLDGLHAQVTMNMGTDVGTPALTTYNFVDYNVTLTPTYQGAQYYWDWAYTRMLSRANTIITYAEKPENTAIWASDAEKNAVIAEAKFFRAYTHNLLANLFGGVPIVEQIFSGPKTDFVRNTRKEVYQSAANDLLFASQWLPATVDKSKEGRIVKAAAEHLLTEVFINLGEYDKAIESATKVISSGTYQLMTTRFGSDKDLPGDVFSDLFKDKNINRSSGNLETIYALQIEDQTPGGRPVSSIYGETNGGAGGNHWLRAWGPFYANLKDPAGKSGMVLVDSMGRGVGWIRPTNYFIYDIWKDNFSTDIRNSPYNIRRNYKYTNPTSSYFGKLVGKLTGEIDTMQSIYPTIRKIEGKVGQTTDNTYGKTFKDYPVMRLAETYLLRAEAYIRKGEQVNAAADINMVRNRAKAKPALASEMTIDYLLDERARELIVEEQRRRTLSRMGKLVERVKKYSIRASTRNSILEKHELFPIPQSAIDANFSATLEQNPGY</sequence>
<evidence type="ECO:0000256" key="3">
    <source>
        <dbReference type="ARBA" id="ARBA00022729"/>
    </source>
</evidence>
<evidence type="ECO:0000256" key="5">
    <source>
        <dbReference type="ARBA" id="ARBA00023237"/>
    </source>
</evidence>
<accession>A0ABX0UQA4</accession>
<name>A0ABX0UQA4_9BACT</name>
<dbReference type="Gene3D" id="1.25.40.390">
    <property type="match status" value="1"/>
</dbReference>
<dbReference type="Pfam" id="PF07980">
    <property type="entry name" value="SusD_RagB"/>
    <property type="match status" value="1"/>
</dbReference>
<evidence type="ECO:0008006" key="10">
    <source>
        <dbReference type="Google" id="ProtNLM"/>
    </source>
</evidence>
<reference evidence="8 9" key="1">
    <citation type="submission" date="2020-03" db="EMBL/GenBank/DDBJ databases">
        <title>Genomic Encyclopedia of Type Strains, Phase IV (KMG-IV): sequencing the most valuable type-strain genomes for metagenomic binning, comparative biology and taxonomic classification.</title>
        <authorList>
            <person name="Goeker M."/>
        </authorList>
    </citation>
    <scope>NUCLEOTIDE SEQUENCE [LARGE SCALE GENOMIC DNA]</scope>
    <source>
        <strain evidence="8 9">DSM 102865</strain>
    </source>
</reference>
<organism evidence="8 9">
    <name type="scientific">Dyadobacter arcticus</name>
    <dbReference type="NCBI Taxonomy" id="1078754"/>
    <lineage>
        <taxon>Bacteria</taxon>
        <taxon>Pseudomonadati</taxon>
        <taxon>Bacteroidota</taxon>
        <taxon>Cytophagia</taxon>
        <taxon>Cytophagales</taxon>
        <taxon>Spirosomataceae</taxon>
        <taxon>Dyadobacter</taxon>
    </lineage>
</organism>
<dbReference type="RefSeq" id="WP_167272986.1">
    <property type="nucleotide sequence ID" value="NZ_JAASQJ010000003.1"/>
</dbReference>
<evidence type="ECO:0000259" key="7">
    <source>
        <dbReference type="Pfam" id="PF14322"/>
    </source>
</evidence>
<feature type="domain" description="RagB/SusD" evidence="6">
    <location>
        <begin position="406"/>
        <end position="557"/>
    </location>
</feature>
<protein>
    <recommendedName>
        <fullName evidence="10">RagB/SusD family nutrient uptake outer membrane protein</fullName>
    </recommendedName>
</protein>
<keyword evidence="5" id="KW-0998">Cell outer membrane</keyword>
<keyword evidence="4" id="KW-0472">Membrane</keyword>
<dbReference type="InterPro" id="IPR033985">
    <property type="entry name" value="SusD-like_N"/>
</dbReference>
<feature type="domain" description="SusD-like N-terminal" evidence="7">
    <location>
        <begin position="51"/>
        <end position="228"/>
    </location>
</feature>
<keyword evidence="3" id="KW-0732">Signal</keyword>
<evidence type="ECO:0000313" key="8">
    <source>
        <dbReference type="EMBL" id="NIJ54598.1"/>
    </source>
</evidence>
<keyword evidence="9" id="KW-1185">Reference proteome</keyword>
<comment type="subcellular location">
    <subcellularLocation>
        <location evidence="1">Cell outer membrane</location>
    </subcellularLocation>
</comment>
<dbReference type="EMBL" id="JAASQJ010000003">
    <property type="protein sequence ID" value="NIJ54598.1"/>
    <property type="molecule type" value="Genomic_DNA"/>
</dbReference>
<evidence type="ECO:0000256" key="2">
    <source>
        <dbReference type="ARBA" id="ARBA00006275"/>
    </source>
</evidence>
<dbReference type="Pfam" id="PF14322">
    <property type="entry name" value="SusD-like_3"/>
    <property type="match status" value="1"/>
</dbReference>
<dbReference type="PROSITE" id="PS51257">
    <property type="entry name" value="PROKAR_LIPOPROTEIN"/>
    <property type="match status" value="1"/>
</dbReference>
<dbReference type="SUPFAM" id="SSF48452">
    <property type="entry name" value="TPR-like"/>
    <property type="match status" value="1"/>
</dbReference>
<evidence type="ECO:0000256" key="4">
    <source>
        <dbReference type="ARBA" id="ARBA00023136"/>
    </source>
</evidence>
<comment type="caution">
    <text evidence="8">The sequence shown here is derived from an EMBL/GenBank/DDBJ whole genome shotgun (WGS) entry which is preliminary data.</text>
</comment>
<evidence type="ECO:0000313" key="9">
    <source>
        <dbReference type="Proteomes" id="UP001179181"/>
    </source>
</evidence>
<comment type="similarity">
    <text evidence="2">Belongs to the SusD family.</text>
</comment>